<accession>A0A0C2CZZ4</accession>
<dbReference type="SUPFAM" id="SSF48452">
    <property type="entry name" value="TPR-like"/>
    <property type="match status" value="1"/>
</dbReference>
<dbReference type="InterPro" id="IPR011990">
    <property type="entry name" value="TPR-like_helical_dom_sf"/>
</dbReference>
<dbReference type="Proteomes" id="UP000031599">
    <property type="component" value="Unassembled WGS sequence"/>
</dbReference>
<comment type="caution">
    <text evidence="1">The sequence shown here is derived from an EMBL/GenBank/DDBJ whole genome shotgun (WGS) entry which is preliminary data.</text>
</comment>
<dbReference type="EMBL" id="JMCC02000035">
    <property type="protein sequence ID" value="KIG16551.1"/>
    <property type="molecule type" value="Genomic_DNA"/>
</dbReference>
<name>A0A0C2CZZ4_9BACT</name>
<evidence type="ECO:0000313" key="1">
    <source>
        <dbReference type="EMBL" id="KIG16551.1"/>
    </source>
</evidence>
<dbReference type="RefSeq" id="WP_146659008.1">
    <property type="nucleotide sequence ID" value="NZ_JMCC02000035.1"/>
</dbReference>
<dbReference type="SMART" id="SM00028">
    <property type="entry name" value="TPR"/>
    <property type="match status" value="4"/>
</dbReference>
<sequence>MTANKGRVWLAAISLLAVSGCQRGAEQRGEAEPAAAVQAADQQGTYVGALRAIDRQLDDARELAEQRDGWADHELVAQLLVRRARLTGSIDDWAAADRALDAGFAVAPAGGGPVLTRLELDLSLHRLAQAERGIAKVEAAPVRTQAMNIQLATARGELAAQRGDLDGARQAYEQARELGADAAVTAARLALLARRRGEYDAALAGFTSARAELGAGQGAAWVLLQLGLVEWARERPEAALISYDAAEQAFPGWWLVAEHRAEALAALGRTEEAELIYRDVIERTGHPEFMDALAEILARQGSDAEAQKWIAAARSEHERRLAALPEGAGAHALDHLIQFAPHEPRTLELARQVALVAPNEDNLRRLAELLVAVGEHEAARAALEQARSRGAGGHDLDRLARLVAGDPLAG</sequence>
<dbReference type="PROSITE" id="PS51257">
    <property type="entry name" value="PROKAR_LIPOPROTEIN"/>
    <property type="match status" value="1"/>
</dbReference>
<protein>
    <submittedName>
        <fullName evidence="1">Uncharacterized protein</fullName>
    </submittedName>
</protein>
<dbReference type="AlphaFoldDB" id="A0A0C2CZZ4"/>
<evidence type="ECO:0000313" key="2">
    <source>
        <dbReference type="Proteomes" id="UP000031599"/>
    </source>
</evidence>
<organism evidence="1 2">
    <name type="scientific">Enhygromyxa salina</name>
    <dbReference type="NCBI Taxonomy" id="215803"/>
    <lineage>
        <taxon>Bacteria</taxon>
        <taxon>Pseudomonadati</taxon>
        <taxon>Myxococcota</taxon>
        <taxon>Polyangia</taxon>
        <taxon>Nannocystales</taxon>
        <taxon>Nannocystaceae</taxon>
        <taxon>Enhygromyxa</taxon>
    </lineage>
</organism>
<dbReference type="InterPro" id="IPR019734">
    <property type="entry name" value="TPR_rpt"/>
</dbReference>
<reference evidence="1 2" key="1">
    <citation type="submission" date="2014-12" db="EMBL/GenBank/DDBJ databases">
        <title>Genome assembly of Enhygromyxa salina DSM 15201.</title>
        <authorList>
            <person name="Sharma G."/>
            <person name="Subramanian S."/>
        </authorList>
    </citation>
    <scope>NUCLEOTIDE SEQUENCE [LARGE SCALE GENOMIC DNA]</scope>
    <source>
        <strain evidence="1 2">DSM 15201</strain>
    </source>
</reference>
<proteinExistence type="predicted"/>
<dbReference type="Gene3D" id="1.25.40.10">
    <property type="entry name" value="Tetratricopeptide repeat domain"/>
    <property type="match status" value="1"/>
</dbReference>
<gene>
    <name evidence="1" type="ORF">DB30_04322</name>
</gene>